<protein>
    <submittedName>
        <fullName evidence="3">Spore gernimation protein</fullName>
    </submittedName>
</protein>
<feature type="domain" description="GerMN" evidence="2">
    <location>
        <begin position="90"/>
        <end position="180"/>
    </location>
</feature>
<feature type="domain" description="GerMN" evidence="2">
    <location>
        <begin position="240"/>
        <end position="328"/>
    </location>
</feature>
<evidence type="ECO:0000259" key="2">
    <source>
        <dbReference type="SMART" id="SM00909"/>
    </source>
</evidence>
<sequence length="349" mass="38503">MVNRIVKGMMGVLIFPLLLSGCLFGPEEKESAPIDPPPKQPELKEKESPDLQKDQKDSTASQDNMELYFLTDTGHVAPYSLNIPKVEGIAKEALKYMVEDGPAQSMLPKGFSGILPRETKVKGLDIQSNTATIDFSKDFLNYRDEMEEKILSAITWTLTGFESVKKVNIWVNGRPLQEMPKKKSPAQGLTRDKGINLEVAQGVKASQSMPVTLYFLGQSEDNTIYYVPVTRMINRQKNVAEAALKELIKGPQQGSELSTALAETTEINGVKMDGKTAVADFGKQLLEYSDEGKASQDAINTIILSLTENTHAKNVKITVDGKSEEVVNPQGEKGDRPVTRPKRINPVSY</sequence>
<dbReference type="Proteomes" id="UP000503088">
    <property type="component" value="Chromosome"/>
</dbReference>
<feature type="compositionally biased region" description="Basic and acidic residues" evidence="1">
    <location>
        <begin position="41"/>
        <end position="57"/>
    </location>
</feature>
<proteinExistence type="predicted"/>
<feature type="region of interest" description="Disordered" evidence="1">
    <location>
        <begin position="326"/>
        <end position="349"/>
    </location>
</feature>
<dbReference type="Pfam" id="PF10646">
    <property type="entry name" value="Germane"/>
    <property type="match status" value="2"/>
</dbReference>
<dbReference type="InterPro" id="IPR019606">
    <property type="entry name" value="GerMN"/>
</dbReference>
<evidence type="ECO:0000313" key="4">
    <source>
        <dbReference type="Proteomes" id="UP000503088"/>
    </source>
</evidence>
<reference evidence="3 4" key="1">
    <citation type="submission" date="2020-01" db="EMBL/GenBank/DDBJ databases">
        <authorList>
            <person name="Gulvik C.A."/>
            <person name="Batra D.G."/>
        </authorList>
    </citation>
    <scope>NUCLEOTIDE SEQUENCE [LARGE SCALE GENOMIC DNA]</scope>
    <source>
        <strain evidence="3 4">W9323</strain>
    </source>
</reference>
<keyword evidence="4" id="KW-1185">Reference proteome</keyword>
<name>A0A7D4CV69_9BACL</name>
<evidence type="ECO:0000256" key="1">
    <source>
        <dbReference type="SAM" id="MobiDB-lite"/>
    </source>
</evidence>
<gene>
    <name evidence="3" type="ORF">GXN76_05930</name>
</gene>
<feature type="region of interest" description="Disordered" evidence="1">
    <location>
        <begin position="28"/>
        <end position="63"/>
    </location>
</feature>
<evidence type="ECO:0000313" key="3">
    <source>
        <dbReference type="EMBL" id="QKG84057.1"/>
    </source>
</evidence>
<dbReference type="AlphaFoldDB" id="A0A7D4CV69"/>
<dbReference type="SMART" id="SM00909">
    <property type="entry name" value="Germane"/>
    <property type="match status" value="2"/>
</dbReference>
<dbReference type="EMBL" id="CP048104">
    <property type="protein sequence ID" value="QKG84057.1"/>
    <property type="molecule type" value="Genomic_DNA"/>
</dbReference>
<dbReference type="PROSITE" id="PS51257">
    <property type="entry name" value="PROKAR_LIPOPROTEIN"/>
    <property type="match status" value="1"/>
</dbReference>
<dbReference type="KEGG" id="kpul:GXN76_05930"/>
<accession>A0A7D4CV69</accession>
<organism evidence="3 4">
    <name type="scientific">Kroppenstedtia pulmonis</name>
    <dbReference type="NCBI Taxonomy" id="1380685"/>
    <lineage>
        <taxon>Bacteria</taxon>
        <taxon>Bacillati</taxon>
        <taxon>Bacillota</taxon>
        <taxon>Bacilli</taxon>
        <taxon>Bacillales</taxon>
        <taxon>Thermoactinomycetaceae</taxon>
        <taxon>Kroppenstedtia</taxon>
    </lineage>
</organism>
<dbReference type="RefSeq" id="WP_173221382.1">
    <property type="nucleotide sequence ID" value="NZ_CP048104.1"/>
</dbReference>